<sequence>MMQVDAPYSSFDDSEQFEDSSSWISDSDQDVKWSGWKRASPISTDPSPTEEKEVLSLIEICSKCVAKNHAFETVELYTPPIPDNLQLRIAYHSFPESEEEIRLYSCLASGSNDKFKQGEILAKTGNVHDVLQIGFHLSGVVTQPAPHTTAKQTFNIAITFDRGHITSCQCSCQETAAWCEHANALCIYRITRKDEVALRSPVSESLGRLERDQLQKFAQYLISELPQQILPTAQRLLDELLSSKTSQINMIAGAPDPTGGASAFEDAKWVLDEASLQENIKKILARFCGTLPYVMMDSNAAFLNSVPPVSQEWSNLLRSFQGNDPEALWNLLNISRHLYAKGDRNAAHLLHLITEECLLSYQMMFYWMLSYNSTSNQHAAIGRGRPEPPHMSLPSTHVLSRHASAHLMEEIVHLWELTVMSPYLDKDTKLQMKLKFEIWNQQVIESGRKGQGQGIAFNSRMIKDFPGFNGPLEAAEIDWDVFYQVLGIPQSE</sequence>
<keyword evidence="5" id="KW-1185">Reference proteome</keyword>
<dbReference type="Proteomes" id="UP000594262">
    <property type="component" value="Unplaced"/>
</dbReference>
<dbReference type="GO" id="GO:0008270">
    <property type="term" value="F:zinc ion binding"/>
    <property type="evidence" value="ECO:0007669"/>
    <property type="project" value="UniProtKB-KW"/>
</dbReference>
<protein>
    <recommendedName>
        <fullName evidence="3">SWIM-type domain-containing protein</fullName>
    </recommendedName>
</protein>
<dbReference type="PANTHER" id="PTHR22619">
    <property type="entry name" value="ZINC FINGER SWIM DOMAIN CONTAINING PROTEIN 4, 5, 6"/>
    <property type="match status" value="1"/>
</dbReference>
<dbReference type="AlphaFoldDB" id="A0A7M6DQE6"/>
<accession>A0A7M6DQE6</accession>
<evidence type="ECO:0000313" key="5">
    <source>
        <dbReference type="Proteomes" id="UP000594262"/>
    </source>
</evidence>
<organism evidence="4 5">
    <name type="scientific">Clytia hemisphaerica</name>
    <dbReference type="NCBI Taxonomy" id="252671"/>
    <lineage>
        <taxon>Eukaryota</taxon>
        <taxon>Metazoa</taxon>
        <taxon>Cnidaria</taxon>
        <taxon>Hydrozoa</taxon>
        <taxon>Hydroidolina</taxon>
        <taxon>Leptothecata</taxon>
        <taxon>Obeliida</taxon>
        <taxon>Clytiidae</taxon>
        <taxon>Clytia</taxon>
    </lineage>
</organism>
<dbReference type="PROSITE" id="PS50966">
    <property type="entry name" value="ZF_SWIM"/>
    <property type="match status" value="1"/>
</dbReference>
<keyword evidence="1" id="KW-0862">Zinc</keyword>
<evidence type="ECO:0000256" key="2">
    <source>
        <dbReference type="SAM" id="MobiDB-lite"/>
    </source>
</evidence>
<feature type="region of interest" description="Disordered" evidence="2">
    <location>
        <begin position="1"/>
        <end position="28"/>
    </location>
</feature>
<evidence type="ECO:0000256" key="1">
    <source>
        <dbReference type="PROSITE-ProRule" id="PRU00325"/>
    </source>
</evidence>
<dbReference type="OrthoDB" id="10013584at2759"/>
<dbReference type="InterPro" id="IPR007527">
    <property type="entry name" value="Znf_SWIM"/>
</dbReference>
<feature type="domain" description="SWIM-type" evidence="3">
    <location>
        <begin position="154"/>
        <end position="190"/>
    </location>
</feature>
<reference evidence="4" key="1">
    <citation type="submission" date="2021-01" db="UniProtKB">
        <authorList>
            <consortium name="EnsemblMetazoa"/>
        </authorList>
    </citation>
    <scope>IDENTIFICATION</scope>
</reference>
<name>A0A7M6DQE6_9CNID</name>
<dbReference type="GO" id="GO:0031462">
    <property type="term" value="C:Cul2-RING ubiquitin ligase complex"/>
    <property type="evidence" value="ECO:0007669"/>
    <property type="project" value="TreeGrafter"/>
</dbReference>
<dbReference type="InterPro" id="IPR057945">
    <property type="entry name" value="TPR_ZSWIM8"/>
</dbReference>
<proteinExistence type="predicted"/>
<evidence type="ECO:0000313" key="4">
    <source>
        <dbReference type="EnsemblMetazoa" id="CLYHEMP022316.1"/>
    </source>
</evidence>
<dbReference type="Pfam" id="PF25572">
    <property type="entry name" value="TPR_ZSWIM8"/>
    <property type="match status" value="1"/>
</dbReference>
<dbReference type="PANTHER" id="PTHR22619:SF1">
    <property type="entry name" value="ZINC FINGER SWIM DOMAIN-CONTAINING PROTEIN 8"/>
    <property type="match status" value="1"/>
</dbReference>
<dbReference type="EnsemblMetazoa" id="CLYHEMT022316.1">
    <property type="protein sequence ID" value="CLYHEMP022316.1"/>
    <property type="gene ID" value="CLYHEMG022316"/>
</dbReference>
<keyword evidence="1" id="KW-0863">Zinc-finger</keyword>
<evidence type="ECO:0000259" key="3">
    <source>
        <dbReference type="PROSITE" id="PS50966"/>
    </source>
</evidence>
<keyword evidence="1" id="KW-0479">Metal-binding</keyword>